<name>A0A4P9A311_9BACT</name>
<dbReference type="SUPFAM" id="SSF49299">
    <property type="entry name" value="PKD domain"/>
    <property type="match status" value="1"/>
</dbReference>
<dbReference type="InterPro" id="IPR022409">
    <property type="entry name" value="PKD/Chitinase_dom"/>
</dbReference>
<keyword evidence="2" id="KW-1133">Transmembrane helix</keyword>
<dbReference type="PROSITE" id="PS50093">
    <property type="entry name" value="PKD"/>
    <property type="match status" value="1"/>
</dbReference>
<dbReference type="Proteomes" id="UP000310639">
    <property type="component" value="Chromosome"/>
</dbReference>
<keyword evidence="5" id="KW-1185">Reference proteome</keyword>
<keyword evidence="2" id="KW-0472">Membrane</keyword>
<sequence length="384" mass="41770">MNKFKKIGIAISLGIALIGGFWMATPSKAANCSNFNVVHCGTNSLSELKAAYARPEIKSLYNQWYINDEMVQGGSNMREGVVDANGNITVDGRVVATNAVTVQAKAGTRQVTPSRQYSAAGHTYYQYTTGQSFIDGITRYKIYAWFDNDGKFITGVIKDCGNPVWGPPTTPPAKPVLTCDAMQKTAVSRDTFKFSTKATAKGGASVTSYTYNFGDGTTKTTTSSEIQHTYAKPGNYKVTVTVNGKEGSDVQKTSQNCQTTVTVNPEPTMEVCRLSDKKYPVIIKASEFDAKKHSKNPNDCKEAPAKIKVCVIETKEIREIKKEEFTESKYTTDMSKCQSTPTTPTPPTTPELPRTGTENMVVSVLGLGGLTTAAVAYVISRRRL</sequence>
<dbReference type="NCBIfam" id="TIGR01167">
    <property type="entry name" value="LPXTG_anchor"/>
    <property type="match status" value="1"/>
</dbReference>
<dbReference type="RefSeq" id="WP_138078823.1">
    <property type="nucleotide sequence ID" value="NZ_CP040004.1"/>
</dbReference>
<reference evidence="4 5" key="1">
    <citation type="submission" date="2019-04" db="EMBL/GenBank/DDBJ databases">
        <title>Saccharibacteria TM7 genomes.</title>
        <authorList>
            <person name="Bor B."/>
            <person name="He X."/>
            <person name="Chen T."/>
            <person name="Dewhirst F.E."/>
        </authorList>
    </citation>
    <scope>NUCLEOTIDE SEQUENCE [LARGE SCALE GENOMIC DNA]</scope>
    <source>
        <strain evidence="4 5">BB001</strain>
    </source>
</reference>
<gene>
    <name evidence="4" type="ORF">FBF37_01525</name>
</gene>
<evidence type="ECO:0000313" key="5">
    <source>
        <dbReference type="Proteomes" id="UP000310639"/>
    </source>
</evidence>
<feature type="transmembrane region" description="Helical" evidence="2">
    <location>
        <begin position="360"/>
        <end position="379"/>
    </location>
</feature>
<evidence type="ECO:0000313" key="4">
    <source>
        <dbReference type="EMBL" id="QCT42149.1"/>
    </source>
</evidence>
<feature type="compositionally biased region" description="Polar residues" evidence="1">
    <location>
        <begin position="330"/>
        <end position="339"/>
    </location>
</feature>
<dbReference type="Pfam" id="PF18911">
    <property type="entry name" value="PKD_4"/>
    <property type="match status" value="1"/>
</dbReference>
<dbReference type="CDD" id="cd00146">
    <property type="entry name" value="PKD"/>
    <property type="match status" value="1"/>
</dbReference>
<dbReference type="AlphaFoldDB" id="A0A4P9A311"/>
<organism evidence="4 5">
    <name type="scientific">Candidatus Nanosynbacter featherlites</name>
    <dbReference type="NCBI Taxonomy" id="2572088"/>
    <lineage>
        <taxon>Bacteria</taxon>
        <taxon>Candidatus Saccharimonadota</taxon>
        <taxon>Candidatus Saccharimonadia</taxon>
        <taxon>Candidatus Nanosynbacterales</taxon>
        <taxon>Candidatus Nanosynbacteraceae</taxon>
        <taxon>Candidatus Nanosynbacter</taxon>
    </lineage>
</organism>
<protein>
    <submittedName>
        <fullName evidence="4">PKD domain-containing protein</fullName>
    </submittedName>
</protein>
<evidence type="ECO:0000256" key="2">
    <source>
        <dbReference type="SAM" id="Phobius"/>
    </source>
</evidence>
<dbReference type="EMBL" id="CP040004">
    <property type="protein sequence ID" value="QCT42149.1"/>
    <property type="molecule type" value="Genomic_DNA"/>
</dbReference>
<accession>A0A4P9A311</accession>
<dbReference type="Gene3D" id="2.60.40.10">
    <property type="entry name" value="Immunoglobulins"/>
    <property type="match status" value="1"/>
</dbReference>
<evidence type="ECO:0000259" key="3">
    <source>
        <dbReference type="PROSITE" id="PS50093"/>
    </source>
</evidence>
<dbReference type="SMART" id="SM00089">
    <property type="entry name" value="PKD"/>
    <property type="match status" value="1"/>
</dbReference>
<dbReference type="InterPro" id="IPR000601">
    <property type="entry name" value="PKD_dom"/>
</dbReference>
<dbReference type="KEGG" id="nft:FBF37_01525"/>
<feature type="domain" description="PKD" evidence="3">
    <location>
        <begin position="175"/>
        <end position="253"/>
    </location>
</feature>
<proteinExistence type="predicted"/>
<dbReference type="InterPro" id="IPR035986">
    <property type="entry name" value="PKD_dom_sf"/>
</dbReference>
<dbReference type="InterPro" id="IPR013783">
    <property type="entry name" value="Ig-like_fold"/>
</dbReference>
<keyword evidence="2" id="KW-0812">Transmembrane</keyword>
<feature type="region of interest" description="Disordered" evidence="1">
    <location>
        <begin position="330"/>
        <end position="355"/>
    </location>
</feature>
<evidence type="ECO:0000256" key="1">
    <source>
        <dbReference type="SAM" id="MobiDB-lite"/>
    </source>
</evidence>
<dbReference type="OrthoDB" id="9766784at2"/>